<dbReference type="Gene3D" id="3.80.10.10">
    <property type="entry name" value="Ribonuclease Inhibitor"/>
    <property type="match status" value="1"/>
</dbReference>
<dbReference type="PANTHER" id="PTHR45631">
    <property type="entry name" value="OS07G0107800 PROTEIN-RELATED"/>
    <property type="match status" value="1"/>
</dbReference>
<dbReference type="AlphaFoldDB" id="A0AAP0RMK6"/>
<evidence type="ECO:0000256" key="3">
    <source>
        <dbReference type="ARBA" id="ARBA00022692"/>
    </source>
</evidence>
<dbReference type="SUPFAM" id="SSF56112">
    <property type="entry name" value="Protein kinase-like (PK-like)"/>
    <property type="match status" value="1"/>
</dbReference>
<dbReference type="Gene3D" id="1.10.510.10">
    <property type="entry name" value="Transferase(Phosphotransferase) domain 1"/>
    <property type="match status" value="1"/>
</dbReference>
<dbReference type="InterPro" id="IPR032675">
    <property type="entry name" value="LRR_dom_sf"/>
</dbReference>
<reference evidence="10 11" key="1">
    <citation type="journal article" date="2024" name="Plant J.">
        <title>Genome sequences and population genomics reveal climatic adaptation and genomic divergence between two closely related sweetgum species.</title>
        <authorList>
            <person name="Xu W.Q."/>
            <person name="Ren C.Q."/>
            <person name="Zhang X.Y."/>
            <person name="Comes H.P."/>
            <person name="Liu X.H."/>
            <person name="Li Y.G."/>
            <person name="Kettle C.J."/>
            <person name="Jalonen R."/>
            <person name="Gaisberger H."/>
            <person name="Ma Y.Z."/>
            <person name="Qiu Y.X."/>
        </authorList>
    </citation>
    <scope>NUCLEOTIDE SEQUENCE [LARGE SCALE GENOMIC DNA]</scope>
    <source>
        <strain evidence="10">Hangzhou</strain>
    </source>
</reference>
<evidence type="ECO:0000256" key="1">
    <source>
        <dbReference type="ARBA" id="ARBA00004167"/>
    </source>
</evidence>
<dbReference type="GO" id="GO:0016020">
    <property type="term" value="C:membrane"/>
    <property type="evidence" value="ECO:0007669"/>
    <property type="project" value="UniProtKB-SubCell"/>
</dbReference>
<evidence type="ECO:0000313" key="11">
    <source>
        <dbReference type="Proteomes" id="UP001415857"/>
    </source>
</evidence>
<dbReference type="Pfam" id="PF12819">
    <property type="entry name" value="Malectin_like"/>
    <property type="match status" value="1"/>
</dbReference>
<dbReference type="InterPro" id="IPR017441">
    <property type="entry name" value="Protein_kinase_ATP_BS"/>
</dbReference>
<dbReference type="PANTHER" id="PTHR45631:SF202">
    <property type="entry name" value="SENESCENCE-INDUCED RECEPTOR-LIKE SERINE_THREONINE-PROTEIN KINASE"/>
    <property type="match status" value="1"/>
</dbReference>
<comment type="subcellular location">
    <subcellularLocation>
        <location evidence="1">Membrane</location>
        <topology evidence="1">Single-pass membrane protein</topology>
    </subcellularLocation>
</comment>
<dbReference type="GO" id="GO:0005524">
    <property type="term" value="F:ATP binding"/>
    <property type="evidence" value="ECO:0007669"/>
    <property type="project" value="UniProtKB-UniRule"/>
</dbReference>
<dbReference type="InterPro" id="IPR024788">
    <property type="entry name" value="Malectin-like_Carb-bd_dom"/>
</dbReference>
<dbReference type="EMBL" id="JBBPBK010000007">
    <property type="protein sequence ID" value="KAK9281052.1"/>
    <property type="molecule type" value="Genomic_DNA"/>
</dbReference>
<dbReference type="InterPro" id="IPR011009">
    <property type="entry name" value="Kinase-like_dom_sf"/>
</dbReference>
<evidence type="ECO:0000256" key="6">
    <source>
        <dbReference type="ARBA" id="ARBA00022989"/>
    </source>
</evidence>
<sequence>MRTAVTAQNDSPFLNISWPPYGPNFQYYIYMHFAELVDNQYREFNISLNGNSWVDQLVPQYLSTTTAYTRTPANAENFEFSLQKTQNSTLPPLINAMEIYVVKGFLQSQTDQGDVNAIMSIKSTYGVNRNSWQGDPCAPQAYSWDSLNCSYEGYDPPRIISLNLSSSGLSGEISSSISNLKLIQYLDLSNNSLTGPVPAFLSQLPSLMVLNLTVEKVAKAAARSNKKDVMIESKNQFTYSEILSLTNNFERVLGKGGFGTVYHGLLDDTQVAVKMLSSSSIQGYKQFHAEVNLLMRVHHRNLTSLIGYCDEGDNMGLIYEYMAKGNLQEHLSDRIPNILSWEQRLCIAIDAAQGQQTDELHQYTHPHTHTLIFRTILVKWHVFGCRYYVSNRLNEKSDVFGFGVVLLEIITSQPAITRNHEKIHISKWVSDTLTTKGDVRDVVDLRLRGDYDINSVWKAVEVATACVLPTSIKRPTMSHVVMELKQCLAAEIARKEGYETESKGPIEMVSLNLDTELVPLAR</sequence>
<dbReference type="PROSITE" id="PS00107">
    <property type="entry name" value="PROTEIN_KINASE_ATP"/>
    <property type="match status" value="1"/>
</dbReference>
<dbReference type="PROSITE" id="PS50011">
    <property type="entry name" value="PROTEIN_KINASE_DOM"/>
    <property type="match status" value="1"/>
</dbReference>
<dbReference type="SUPFAM" id="SSF52058">
    <property type="entry name" value="L domain-like"/>
    <property type="match status" value="1"/>
</dbReference>
<keyword evidence="8" id="KW-0547">Nucleotide-binding</keyword>
<evidence type="ECO:0000256" key="5">
    <source>
        <dbReference type="ARBA" id="ARBA00022737"/>
    </source>
</evidence>
<dbReference type="InterPro" id="IPR000719">
    <property type="entry name" value="Prot_kinase_dom"/>
</dbReference>
<keyword evidence="7" id="KW-0472">Membrane</keyword>
<keyword evidence="4" id="KW-0732">Signal</keyword>
<keyword evidence="3" id="KW-0812">Transmembrane</keyword>
<keyword evidence="6" id="KW-1133">Transmembrane helix</keyword>
<keyword evidence="5" id="KW-0677">Repeat</keyword>
<keyword evidence="11" id="KW-1185">Reference proteome</keyword>
<dbReference type="InterPro" id="IPR001245">
    <property type="entry name" value="Ser-Thr/Tyr_kinase_cat_dom"/>
</dbReference>
<comment type="caution">
    <text evidence="10">The sequence shown here is derived from an EMBL/GenBank/DDBJ whole genome shotgun (WGS) entry which is preliminary data.</text>
</comment>
<evidence type="ECO:0000259" key="9">
    <source>
        <dbReference type="PROSITE" id="PS50011"/>
    </source>
</evidence>
<proteinExistence type="predicted"/>
<dbReference type="GO" id="GO:0004672">
    <property type="term" value="F:protein kinase activity"/>
    <property type="evidence" value="ECO:0007669"/>
    <property type="project" value="InterPro"/>
</dbReference>
<feature type="binding site" evidence="8">
    <location>
        <position position="274"/>
    </location>
    <ligand>
        <name>ATP</name>
        <dbReference type="ChEBI" id="CHEBI:30616"/>
    </ligand>
</feature>
<evidence type="ECO:0000313" key="10">
    <source>
        <dbReference type="EMBL" id="KAK9281052.1"/>
    </source>
</evidence>
<evidence type="ECO:0000256" key="2">
    <source>
        <dbReference type="ARBA" id="ARBA00022614"/>
    </source>
</evidence>
<accession>A0AAP0RMK6</accession>
<keyword evidence="8" id="KW-0067">ATP-binding</keyword>
<dbReference type="Pfam" id="PF07714">
    <property type="entry name" value="PK_Tyr_Ser-Thr"/>
    <property type="match status" value="1"/>
</dbReference>
<dbReference type="FunFam" id="3.80.10.10:FF:000129">
    <property type="entry name" value="Leucine-rich repeat receptor-like kinase"/>
    <property type="match status" value="1"/>
</dbReference>
<evidence type="ECO:0000256" key="7">
    <source>
        <dbReference type="ARBA" id="ARBA00023136"/>
    </source>
</evidence>
<name>A0AAP0RMK6_LIQFO</name>
<dbReference type="Proteomes" id="UP001415857">
    <property type="component" value="Unassembled WGS sequence"/>
</dbReference>
<gene>
    <name evidence="10" type="ORF">L1049_003944</name>
</gene>
<evidence type="ECO:0000256" key="4">
    <source>
        <dbReference type="ARBA" id="ARBA00022729"/>
    </source>
</evidence>
<protein>
    <recommendedName>
        <fullName evidence="9">Protein kinase domain-containing protein</fullName>
    </recommendedName>
</protein>
<dbReference type="Gene3D" id="3.30.200.20">
    <property type="entry name" value="Phosphorylase Kinase, domain 1"/>
    <property type="match status" value="1"/>
</dbReference>
<dbReference type="FunFam" id="3.30.200.20:FF:000394">
    <property type="entry name" value="Leucine-rich repeat receptor-like protein kinase"/>
    <property type="match status" value="1"/>
</dbReference>
<evidence type="ECO:0000256" key="8">
    <source>
        <dbReference type="PROSITE-ProRule" id="PRU10141"/>
    </source>
</evidence>
<keyword evidence="2" id="KW-0433">Leucine-rich repeat</keyword>
<organism evidence="10 11">
    <name type="scientific">Liquidambar formosana</name>
    <name type="common">Formosan gum</name>
    <dbReference type="NCBI Taxonomy" id="63359"/>
    <lineage>
        <taxon>Eukaryota</taxon>
        <taxon>Viridiplantae</taxon>
        <taxon>Streptophyta</taxon>
        <taxon>Embryophyta</taxon>
        <taxon>Tracheophyta</taxon>
        <taxon>Spermatophyta</taxon>
        <taxon>Magnoliopsida</taxon>
        <taxon>eudicotyledons</taxon>
        <taxon>Gunneridae</taxon>
        <taxon>Pentapetalae</taxon>
        <taxon>Saxifragales</taxon>
        <taxon>Altingiaceae</taxon>
        <taxon>Liquidambar</taxon>
    </lineage>
</organism>
<feature type="domain" description="Protein kinase" evidence="9">
    <location>
        <begin position="247"/>
        <end position="488"/>
    </location>
</feature>